<feature type="domain" description="Oberon-like PHD finger" evidence="6">
    <location>
        <begin position="1"/>
        <end position="43"/>
    </location>
</feature>
<evidence type="ECO:0000256" key="5">
    <source>
        <dbReference type="ARBA" id="ARBA00023242"/>
    </source>
</evidence>
<dbReference type="EMBL" id="LXQA010140190">
    <property type="protein sequence ID" value="MCI24215.1"/>
    <property type="molecule type" value="Genomic_DNA"/>
</dbReference>
<proteinExistence type="predicted"/>
<dbReference type="AlphaFoldDB" id="A0A392QLQ2"/>
<accession>A0A392QLQ2</accession>
<dbReference type="InterPro" id="IPR032881">
    <property type="entry name" value="Oberon-like_PHD"/>
</dbReference>
<comment type="subcellular location">
    <subcellularLocation>
        <location evidence="1">Nucleus</location>
    </subcellularLocation>
</comment>
<dbReference type="GO" id="GO:0010492">
    <property type="term" value="P:maintenance of shoot apical meristem identity"/>
    <property type="evidence" value="ECO:0007669"/>
    <property type="project" value="TreeGrafter"/>
</dbReference>
<keyword evidence="4" id="KW-0862">Zinc</keyword>
<dbReference type="PANTHER" id="PTHR21736">
    <property type="entry name" value="VERNALIZATION-INSENSITIVE PROTEIN 3"/>
    <property type="match status" value="1"/>
</dbReference>
<evidence type="ECO:0000256" key="4">
    <source>
        <dbReference type="ARBA" id="ARBA00022833"/>
    </source>
</evidence>
<dbReference type="InterPro" id="IPR004082">
    <property type="entry name" value="OBERON"/>
</dbReference>
<comment type="caution">
    <text evidence="7">The sequence shown here is derived from an EMBL/GenBank/DDBJ whole genome shotgun (WGS) entry which is preliminary data.</text>
</comment>
<protein>
    <submittedName>
        <fullName evidence="7">Protein OBERON 3-like</fullName>
    </submittedName>
</protein>
<dbReference type="GO" id="GO:0010468">
    <property type="term" value="P:regulation of gene expression"/>
    <property type="evidence" value="ECO:0007669"/>
    <property type="project" value="TreeGrafter"/>
</dbReference>
<dbReference type="PANTHER" id="PTHR21736:SF38">
    <property type="entry name" value="PROTEIN OBERON 3"/>
    <property type="match status" value="1"/>
</dbReference>
<dbReference type="GO" id="GO:0010071">
    <property type="term" value="P:root meristem specification"/>
    <property type="evidence" value="ECO:0007669"/>
    <property type="project" value="TreeGrafter"/>
</dbReference>
<dbReference type="GO" id="GO:0008270">
    <property type="term" value="F:zinc ion binding"/>
    <property type="evidence" value="ECO:0007669"/>
    <property type="project" value="UniProtKB-KW"/>
</dbReference>
<dbReference type="Pfam" id="PF07227">
    <property type="entry name" value="PHD_Oberon"/>
    <property type="match status" value="1"/>
</dbReference>
<keyword evidence="8" id="KW-1185">Reference proteome</keyword>
<organism evidence="7 8">
    <name type="scientific">Trifolium medium</name>
    <dbReference type="NCBI Taxonomy" id="97028"/>
    <lineage>
        <taxon>Eukaryota</taxon>
        <taxon>Viridiplantae</taxon>
        <taxon>Streptophyta</taxon>
        <taxon>Embryophyta</taxon>
        <taxon>Tracheophyta</taxon>
        <taxon>Spermatophyta</taxon>
        <taxon>Magnoliopsida</taxon>
        <taxon>eudicotyledons</taxon>
        <taxon>Gunneridae</taxon>
        <taxon>Pentapetalae</taxon>
        <taxon>rosids</taxon>
        <taxon>fabids</taxon>
        <taxon>Fabales</taxon>
        <taxon>Fabaceae</taxon>
        <taxon>Papilionoideae</taxon>
        <taxon>50 kb inversion clade</taxon>
        <taxon>NPAAA clade</taxon>
        <taxon>Hologalegina</taxon>
        <taxon>IRL clade</taxon>
        <taxon>Trifolieae</taxon>
        <taxon>Trifolium</taxon>
    </lineage>
</organism>
<dbReference type="GO" id="GO:0010078">
    <property type="term" value="P:maintenance of root meristem identity"/>
    <property type="evidence" value="ECO:0007669"/>
    <property type="project" value="TreeGrafter"/>
</dbReference>
<keyword evidence="5" id="KW-0539">Nucleus</keyword>
<evidence type="ECO:0000256" key="2">
    <source>
        <dbReference type="ARBA" id="ARBA00022723"/>
    </source>
</evidence>
<evidence type="ECO:0000313" key="8">
    <source>
        <dbReference type="Proteomes" id="UP000265520"/>
    </source>
</evidence>
<sequence>MQFHCIGCGHASEMFGFVKDVFMCCAKDWGVETLLKELDCVRRIFMGSEDRKGKELHFKTDDLLLKLQTKIVSPSDACNYIVQFFN</sequence>
<evidence type="ECO:0000256" key="3">
    <source>
        <dbReference type="ARBA" id="ARBA00022771"/>
    </source>
</evidence>
<name>A0A392QLQ2_9FABA</name>
<keyword evidence="2" id="KW-0479">Metal-binding</keyword>
<dbReference type="Proteomes" id="UP000265520">
    <property type="component" value="Unassembled WGS sequence"/>
</dbReference>
<evidence type="ECO:0000313" key="7">
    <source>
        <dbReference type="EMBL" id="MCI24215.1"/>
    </source>
</evidence>
<dbReference type="GO" id="GO:0005634">
    <property type="term" value="C:nucleus"/>
    <property type="evidence" value="ECO:0007669"/>
    <property type="project" value="UniProtKB-SubCell"/>
</dbReference>
<keyword evidence="3" id="KW-0863">Zinc-finger</keyword>
<evidence type="ECO:0000259" key="6">
    <source>
        <dbReference type="Pfam" id="PF07227"/>
    </source>
</evidence>
<feature type="non-terminal residue" evidence="7">
    <location>
        <position position="86"/>
    </location>
</feature>
<evidence type="ECO:0000256" key="1">
    <source>
        <dbReference type="ARBA" id="ARBA00004123"/>
    </source>
</evidence>
<reference evidence="7 8" key="1">
    <citation type="journal article" date="2018" name="Front. Plant Sci.">
        <title>Red Clover (Trifolium pratense) and Zigzag Clover (T. medium) - A Picture of Genomic Similarities and Differences.</title>
        <authorList>
            <person name="Dluhosova J."/>
            <person name="Istvanek J."/>
            <person name="Nedelnik J."/>
            <person name="Repkova J."/>
        </authorList>
    </citation>
    <scope>NUCLEOTIDE SEQUENCE [LARGE SCALE GENOMIC DNA]</scope>
    <source>
        <strain evidence="8">cv. 10/8</strain>
        <tissue evidence="7">Leaf</tissue>
    </source>
</reference>